<dbReference type="RefSeq" id="XP_018028862.1">
    <property type="nucleotide sequence ID" value="XM_018175134.1"/>
</dbReference>
<keyword evidence="9" id="KW-1185">Reference proteome</keyword>
<dbReference type="GO" id="GO:0016020">
    <property type="term" value="C:membrane"/>
    <property type="evidence" value="ECO:0007669"/>
    <property type="project" value="UniProtKB-SubCell"/>
</dbReference>
<evidence type="ECO:0000259" key="6">
    <source>
        <dbReference type="Pfam" id="PF10337"/>
    </source>
</evidence>
<comment type="subcellular location">
    <subcellularLocation>
        <location evidence="1">Membrane</location>
        <topology evidence="1">Multi-pass membrane protein</topology>
    </subcellularLocation>
</comment>
<dbReference type="AlphaFoldDB" id="A0A177BVV9"/>
<proteinExistence type="predicted"/>
<feature type="transmembrane region" description="Helical" evidence="5">
    <location>
        <begin position="178"/>
        <end position="196"/>
    </location>
</feature>
<keyword evidence="2 5" id="KW-0812">Transmembrane</keyword>
<keyword evidence="4 5" id="KW-0472">Membrane</keyword>
<dbReference type="Pfam" id="PF13515">
    <property type="entry name" value="FUSC_2"/>
    <property type="match status" value="1"/>
</dbReference>
<feature type="transmembrane region" description="Helical" evidence="5">
    <location>
        <begin position="645"/>
        <end position="663"/>
    </location>
</feature>
<dbReference type="OrthoDB" id="2274698at2759"/>
<feature type="transmembrane region" description="Helical" evidence="5">
    <location>
        <begin position="79"/>
        <end position="98"/>
    </location>
</feature>
<organism evidence="8 9">
    <name type="scientific">Paraphaeosphaeria sporulosa</name>
    <dbReference type="NCBI Taxonomy" id="1460663"/>
    <lineage>
        <taxon>Eukaryota</taxon>
        <taxon>Fungi</taxon>
        <taxon>Dikarya</taxon>
        <taxon>Ascomycota</taxon>
        <taxon>Pezizomycotina</taxon>
        <taxon>Dothideomycetes</taxon>
        <taxon>Pleosporomycetidae</taxon>
        <taxon>Pleosporales</taxon>
        <taxon>Massarineae</taxon>
        <taxon>Didymosphaeriaceae</taxon>
        <taxon>Paraphaeosphaeria</taxon>
    </lineage>
</organism>
<dbReference type="PANTHER" id="PTHR37994:SF4">
    <property type="entry name" value="ER TRANSPORTER 6TM N-TERMINAL DOMAIN-CONTAINING PROTEIN-RELATED"/>
    <property type="match status" value="1"/>
</dbReference>
<accession>A0A177BVV9</accession>
<gene>
    <name evidence="8" type="ORF">CC84DRAFT_1106215</name>
</gene>
<feature type="domain" description="Putative ER transporter 6TM N-terminal" evidence="6">
    <location>
        <begin position="111"/>
        <end position="310"/>
    </location>
</feature>
<evidence type="ECO:0000259" key="7">
    <source>
        <dbReference type="Pfam" id="PF13515"/>
    </source>
</evidence>
<dbReference type="InterPro" id="IPR018823">
    <property type="entry name" value="ArAE_2_N"/>
</dbReference>
<feature type="transmembrane region" description="Helical" evidence="5">
    <location>
        <begin position="734"/>
        <end position="759"/>
    </location>
</feature>
<keyword evidence="3 5" id="KW-1133">Transmembrane helix</keyword>
<dbReference type="Pfam" id="PF10337">
    <property type="entry name" value="ArAE_2_N"/>
    <property type="match status" value="1"/>
</dbReference>
<dbReference type="STRING" id="1460663.A0A177BVV9"/>
<feature type="transmembrane region" description="Helical" evidence="5">
    <location>
        <begin position="138"/>
        <end position="157"/>
    </location>
</feature>
<sequence>MVSFPRWRLWKGWPSLQIDQKMLCQMFKGSVPVAISLGFYQSTAVSEVYTSLGFLVSIIAVVTVNVLPRAKLIETTFNICLFTAIAIPITMLSTWSGIQARQHTDPQNLYKYNSSQSAVTGIWLFANILVSNTLQARYPALLIPTILYNIFVIVQYTSCSRFHTWIQCWDLIYLTARCYYTGVAISFVSGMLIYPVTCRTEIFEVQETFLHAVRDMLTSAGGFVHTLQDNPTFPRERLDGTSHNGLELRRRMIEVKKTYVKMHEELSMAKREIAWGKLTAKDIGYVSDLCRRILMPLSGLGHLPDILGRVQEIGGWHPYDFESEVETSNAGLESSARMDYSHEHDMVWQHCINILLDSANSTNELMKDGLEHAGLQLEIVPRPGANKLFGFIPRLSKSKETDIESDGQTIRPGGSRFSETLEQGLGHFMERRVDALNAWANSEGRTSSTSDEMTSQGRCDFDGQVRSVHLHRDRQQLYLILYIQHMIHSIGLAVLDLSKFSDDLVNKGTMSRNRLIIPSTRRIWNWFLSTYDTTNTPIPDDDRSSSKNETHMLWCTANQISRDIEHLPPRNAYERLGLRVRRFQTILQGPELSFGFRSACATMSCAILAYLHQTQEIFTHYRLIWSVIIAAIGGNMSAGQSGVSYVLRILGSFAALIICYAVWYIPNGEVPGVIVIMWFVAFLQMYFLLRWPQYIIGWLVIFITEVLTIGYELQVAKIGVAAAESGGIYVFPPYYVAALRVACVLWGTCASIFFTYLPYPITARGLLRTQISVIMELLANYHAVVHATIRSRLRGTEGDANNKHSHGHILSHTRKAMFNKIIYLDSRAIHNIYLQKYEPSLGGRFPVVTFQKILSHLMLIQIPRNSLLEYVSLLSHATQAWSTNTSDAAQLYHTCDRKWLEDLSKLIGPLNATVESSTSVLCQLSATISTGRSLPPRIELPKAYHLSEKLRGLDPDILSTLYMKEAGYSAFAVMEILSNMITSDLEVLVVEIETLVGVIDFTKLDSDHTRKSQ</sequence>
<evidence type="ECO:0000256" key="4">
    <source>
        <dbReference type="ARBA" id="ARBA00023136"/>
    </source>
</evidence>
<evidence type="ECO:0000256" key="1">
    <source>
        <dbReference type="ARBA" id="ARBA00004141"/>
    </source>
</evidence>
<protein>
    <submittedName>
        <fullName evidence="8">Uncharacterized protein</fullName>
    </submittedName>
</protein>
<reference evidence="8 9" key="1">
    <citation type="submission" date="2016-05" db="EMBL/GenBank/DDBJ databases">
        <title>Comparative analysis of secretome profiles of manganese(II)-oxidizing ascomycete fungi.</title>
        <authorList>
            <consortium name="DOE Joint Genome Institute"/>
            <person name="Zeiner C.A."/>
            <person name="Purvine S.O."/>
            <person name="Zink E.M."/>
            <person name="Wu S."/>
            <person name="Pasa-Tolic L."/>
            <person name="Chaput D.L."/>
            <person name="Haridas S."/>
            <person name="Grigoriev I.V."/>
            <person name="Santelli C.M."/>
            <person name="Hansel C.M."/>
        </authorList>
    </citation>
    <scope>NUCLEOTIDE SEQUENCE [LARGE SCALE GENOMIC DNA]</scope>
    <source>
        <strain evidence="8 9">AP3s5-JAC2a</strain>
    </source>
</reference>
<evidence type="ECO:0000313" key="9">
    <source>
        <dbReference type="Proteomes" id="UP000077069"/>
    </source>
</evidence>
<dbReference type="PANTHER" id="PTHR37994">
    <property type="entry name" value="ARAE_2_N DOMAIN-CONTAINING PROTEIN-RELATED"/>
    <property type="match status" value="1"/>
</dbReference>
<evidence type="ECO:0000256" key="5">
    <source>
        <dbReference type="SAM" id="Phobius"/>
    </source>
</evidence>
<dbReference type="InParanoid" id="A0A177BVV9"/>
<evidence type="ECO:0000256" key="2">
    <source>
        <dbReference type="ARBA" id="ARBA00022692"/>
    </source>
</evidence>
<feature type="transmembrane region" description="Helical" evidence="5">
    <location>
        <begin position="695"/>
        <end position="713"/>
    </location>
</feature>
<feature type="transmembrane region" description="Helical" evidence="5">
    <location>
        <begin position="48"/>
        <end position="67"/>
    </location>
</feature>
<dbReference type="EMBL" id="KV441572">
    <property type="protein sequence ID" value="OAF98496.1"/>
    <property type="molecule type" value="Genomic_DNA"/>
</dbReference>
<evidence type="ECO:0000313" key="8">
    <source>
        <dbReference type="EMBL" id="OAF98496.1"/>
    </source>
</evidence>
<feature type="transmembrane region" description="Helical" evidence="5">
    <location>
        <begin position="670"/>
        <end position="689"/>
    </location>
</feature>
<name>A0A177BVV9_9PLEO</name>
<dbReference type="InterPro" id="IPR049453">
    <property type="entry name" value="Memb_transporter_dom"/>
</dbReference>
<dbReference type="Proteomes" id="UP000077069">
    <property type="component" value="Unassembled WGS sequence"/>
</dbReference>
<evidence type="ECO:0000256" key="3">
    <source>
        <dbReference type="ARBA" id="ARBA00022989"/>
    </source>
</evidence>
<feature type="domain" description="Integral membrane bound transporter" evidence="7">
    <location>
        <begin position="616"/>
        <end position="753"/>
    </location>
</feature>
<dbReference type="GeneID" id="28758620"/>